<dbReference type="AlphaFoldDB" id="A6TKD4"/>
<dbReference type="KEGG" id="amt:Amet_1961"/>
<reference evidence="4" key="2">
    <citation type="journal article" date="2016" name="Genome Announc.">
        <title>Complete genome sequence of Alkaliphilus metalliredigens strain QYMF, an alkaliphilic and metal-reducing bacterium isolated from borax-contaminated leachate ponds.</title>
        <authorList>
            <person name="Hwang C."/>
            <person name="Copeland A."/>
            <person name="Lucas S."/>
            <person name="Lapidus A."/>
            <person name="Barry K."/>
            <person name="Detter J.C."/>
            <person name="Glavina Del Rio T."/>
            <person name="Hammon N."/>
            <person name="Israni S."/>
            <person name="Dalin E."/>
            <person name="Tice H."/>
            <person name="Pitluck S."/>
            <person name="Chertkov O."/>
            <person name="Brettin T."/>
            <person name="Bruce D."/>
            <person name="Han C."/>
            <person name="Schmutz J."/>
            <person name="Larimer F."/>
            <person name="Land M.L."/>
            <person name="Hauser L."/>
            <person name="Kyrpides N."/>
            <person name="Mikhailova N."/>
            <person name="Ye Q."/>
            <person name="Zhou J."/>
            <person name="Richardson P."/>
            <person name="Fields M.W."/>
        </authorList>
    </citation>
    <scope>NUCLEOTIDE SEQUENCE [LARGE SCALE GENOMIC DNA]</scope>
    <source>
        <strain evidence="4">QYMF</strain>
    </source>
</reference>
<dbReference type="EMBL" id="CP000724">
    <property type="protein sequence ID" value="ABR50431.1"/>
    <property type="molecule type" value="Genomic_DNA"/>
</dbReference>
<dbReference type="KEGG" id="amt:Amet_4357"/>
<dbReference type="HOGENOM" id="CLU_2044743_0_0_9"/>
<protein>
    <submittedName>
        <fullName evidence="1">Uncharacterized protein</fullName>
    </submittedName>
</protein>
<evidence type="ECO:0000313" key="1">
    <source>
        <dbReference type="EMBL" id="ABR46652.1"/>
    </source>
</evidence>
<organism evidence="1 4">
    <name type="scientific">Alkaliphilus metalliredigens (strain QYMF)</name>
    <dbReference type="NCBI Taxonomy" id="293826"/>
    <lineage>
        <taxon>Bacteria</taxon>
        <taxon>Bacillati</taxon>
        <taxon>Bacillota</taxon>
        <taxon>Clostridia</taxon>
        <taxon>Peptostreptococcales</taxon>
        <taxon>Natronincolaceae</taxon>
        <taxon>Alkaliphilus</taxon>
    </lineage>
</organism>
<dbReference type="STRING" id="293826.Amet_0424"/>
<dbReference type="RefSeq" id="WP_011971560.1">
    <property type="nucleotide sequence ID" value="NC_009633.1"/>
</dbReference>
<proteinExistence type="predicted"/>
<name>A6TKD4_ALKMQ</name>
<accession>A6TKD4</accession>
<gene>
    <name evidence="1" type="ordered locus">Amet_0424</name>
    <name evidence="2" type="ordered locus">Amet_1961</name>
    <name evidence="3" type="ordered locus">Amet_4357</name>
</gene>
<evidence type="ECO:0000313" key="4">
    <source>
        <dbReference type="Proteomes" id="UP000001572"/>
    </source>
</evidence>
<evidence type="ECO:0000313" key="3">
    <source>
        <dbReference type="EMBL" id="ABR50431.1"/>
    </source>
</evidence>
<dbReference type="OrthoDB" id="2936985at2"/>
<dbReference type="EMBL" id="CP000724">
    <property type="protein sequence ID" value="ABR46652.1"/>
    <property type="molecule type" value="Genomic_DNA"/>
</dbReference>
<sequence>MMDFTRIIQRWEKQISVQQKTGQYIRGKWTEGISEVRHFRGTFLPMSDREIRYSEGGSYTTQDKKLYVKEKLKDMQGNELLLKKGDIIIDYDGEYEIDRELEAPEVVNYKKYMTKKKVVK</sequence>
<dbReference type="EMBL" id="CP000724">
    <property type="protein sequence ID" value="ABR48124.1"/>
    <property type="molecule type" value="Genomic_DNA"/>
</dbReference>
<evidence type="ECO:0000313" key="2">
    <source>
        <dbReference type="EMBL" id="ABR48124.1"/>
    </source>
</evidence>
<dbReference type="KEGG" id="amt:Amet_0424"/>
<reference evidence="1" key="1">
    <citation type="submission" date="2007-06" db="EMBL/GenBank/DDBJ databases">
        <title>Complete sequence of Alkaliphilus metalliredigens QYMF.</title>
        <authorList>
            <consortium name="US DOE Joint Genome Institute"/>
            <person name="Copeland A."/>
            <person name="Lucas S."/>
            <person name="Lapidus A."/>
            <person name="Barry K."/>
            <person name="Detter J.C."/>
            <person name="Glavina del Rio T."/>
            <person name="Hammon N."/>
            <person name="Israni S."/>
            <person name="Dalin E."/>
            <person name="Tice H."/>
            <person name="Pitluck S."/>
            <person name="Chertkov O."/>
            <person name="Brettin T."/>
            <person name="Bruce D."/>
            <person name="Han C."/>
            <person name="Schmutz J."/>
            <person name="Larimer F."/>
            <person name="Land M."/>
            <person name="Hauser L."/>
            <person name="Kyrpides N."/>
            <person name="Mikhailova N."/>
            <person name="Ye Q."/>
            <person name="Zhou J."/>
            <person name="Fields M."/>
            <person name="Richardson P."/>
        </authorList>
    </citation>
    <scope>NUCLEOTIDE SEQUENCE</scope>
    <source>
        <strain evidence="1">QYMF</strain>
    </source>
</reference>
<dbReference type="Proteomes" id="UP000001572">
    <property type="component" value="Chromosome"/>
</dbReference>
<keyword evidence="4" id="KW-1185">Reference proteome</keyword>